<dbReference type="EMBL" id="LYUB02000025">
    <property type="protein sequence ID" value="OVF04846.1"/>
    <property type="molecule type" value="Genomic_DNA"/>
</dbReference>
<feature type="chain" id="PRO_5041699471" description="GPI-anchored protein" evidence="1">
    <location>
        <begin position="20"/>
        <end position="128"/>
    </location>
</feature>
<dbReference type="Proteomes" id="UP000195602">
    <property type="component" value="Unassembled WGS sequence"/>
</dbReference>
<comment type="caution">
    <text evidence="2">The sequence shown here is derived from an EMBL/GenBank/DDBJ whole genome shotgun (WGS) entry which is preliminary data.</text>
</comment>
<evidence type="ECO:0008006" key="4">
    <source>
        <dbReference type="Google" id="ProtNLM"/>
    </source>
</evidence>
<dbReference type="KEGG" id="clus:A9F13_25g00143"/>
<feature type="signal peptide" evidence="1">
    <location>
        <begin position="1"/>
        <end position="19"/>
    </location>
</feature>
<protein>
    <recommendedName>
        <fullName evidence="4">GPI-anchored protein</fullName>
    </recommendedName>
</protein>
<name>A0AA91PV63_CLALS</name>
<evidence type="ECO:0000256" key="1">
    <source>
        <dbReference type="SAM" id="SignalP"/>
    </source>
</evidence>
<evidence type="ECO:0000313" key="3">
    <source>
        <dbReference type="Proteomes" id="UP000195602"/>
    </source>
</evidence>
<evidence type="ECO:0000313" key="2">
    <source>
        <dbReference type="EMBL" id="OVF04846.1"/>
    </source>
</evidence>
<dbReference type="AlphaFoldDB" id="A0AA91PV63"/>
<accession>A0AA91PV63</accession>
<proteinExistence type="predicted"/>
<keyword evidence="1" id="KW-0732">Signal</keyword>
<sequence>MVSFTHFAFVPLLGQAALAINLGGFDNGGKSDSSSDEPQVTSPIIANSASNGESALASLTAVSSASVVILTDSMGGGNSKHTAVSGLEAASQTASSASQSSKSSAGASGISSGLTGAVFSLAVALSLL</sequence>
<gene>
    <name evidence="2" type="ORF">A9F13_25g00143</name>
</gene>
<organism evidence="2 3">
    <name type="scientific">Clavispora lusitaniae</name>
    <name type="common">Candida lusitaniae</name>
    <dbReference type="NCBI Taxonomy" id="36911"/>
    <lineage>
        <taxon>Eukaryota</taxon>
        <taxon>Fungi</taxon>
        <taxon>Dikarya</taxon>
        <taxon>Ascomycota</taxon>
        <taxon>Saccharomycotina</taxon>
        <taxon>Pichiomycetes</taxon>
        <taxon>Metschnikowiaceae</taxon>
        <taxon>Clavispora</taxon>
    </lineage>
</organism>
<reference evidence="2 3" key="1">
    <citation type="submission" date="2017-04" db="EMBL/GenBank/DDBJ databases">
        <title>Draft genome of the yeast Clavispora lusitaniae type strain CBS 6936.</title>
        <authorList>
            <person name="Durrens P."/>
            <person name="Klopp C."/>
            <person name="Biteau N."/>
            <person name="Fitton-Ouhabi V."/>
            <person name="Dementhon K."/>
            <person name="Accoceberry I."/>
            <person name="Sherman D.J."/>
            <person name="Noel T."/>
        </authorList>
    </citation>
    <scope>NUCLEOTIDE SEQUENCE [LARGE SCALE GENOMIC DNA]</scope>
    <source>
        <strain evidence="2 3">CBS 6936</strain>
    </source>
</reference>